<dbReference type="PATRIC" id="fig|1123269.5.peg.2575"/>
<evidence type="ECO:0000259" key="2">
    <source>
        <dbReference type="Pfam" id="PF02657"/>
    </source>
</evidence>
<dbReference type="KEGG" id="ssan:NX02_13225"/>
<proteinExistence type="inferred from homology"/>
<dbReference type="Pfam" id="PF02657">
    <property type="entry name" value="SufE"/>
    <property type="match status" value="1"/>
</dbReference>
<dbReference type="Gene3D" id="3.90.1010.10">
    <property type="match status" value="1"/>
</dbReference>
<dbReference type="InterPro" id="IPR003808">
    <property type="entry name" value="Fe-S_metab-assoc_dom"/>
</dbReference>
<dbReference type="HOGENOM" id="CLU_124502_0_0_5"/>
<name>W0ADG2_9SPHN</name>
<organism evidence="3 4">
    <name type="scientific">Sphingomonas sanxanigenens DSM 19645 = NX02</name>
    <dbReference type="NCBI Taxonomy" id="1123269"/>
    <lineage>
        <taxon>Bacteria</taxon>
        <taxon>Pseudomonadati</taxon>
        <taxon>Pseudomonadota</taxon>
        <taxon>Alphaproteobacteria</taxon>
        <taxon>Sphingomonadales</taxon>
        <taxon>Sphingomonadaceae</taxon>
        <taxon>Sphingomonas</taxon>
    </lineage>
</organism>
<dbReference type="EMBL" id="CP006644">
    <property type="protein sequence ID" value="AHE54343.1"/>
    <property type="molecule type" value="Genomic_DNA"/>
</dbReference>
<dbReference type="PANTHER" id="PTHR43597">
    <property type="entry name" value="SULFUR ACCEPTOR PROTEIN CSDE"/>
    <property type="match status" value="1"/>
</dbReference>
<dbReference type="STRING" id="1123269.NX02_13225"/>
<gene>
    <name evidence="3" type="ORF">NX02_13225</name>
</gene>
<protein>
    <submittedName>
        <fullName evidence="3">Fe-S metabolism protein SufE</fullName>
    </submittedName>
</protein>
<comment type="similarity">
    <text evidence="1">Belongs to the SufE family.</text>
</comment>
<sequence length="149" mass="16022">MTAATAAAKPRGMSAAPTLSAILDDYDLLDADDRYRLLIDLGRALEPMPDPLKTDATLVRGCSAAVWVYPTRLEDGRLHFLADSNAAITKGIIALVLLTVQDRSPAEISATDIEGALAPFDLRNQLSSNRTQGIPNMIALIRATAERYA</sequence>
<dbReference type="AlphaFoldDB" id="W0ADG2"/>
<dbReference type="Proteomes" id="UP000018851">
    <property type="component" value="Chromosome"/>
</dbReference>
<feature type="domain" description="Fe-S metabolism associated" evidence="2">
    <location>
        <begin position="30"/>
        <end position="143"/>
    </location>
</feature>
<dbReference type="PANTHER" id="PTHR43597:SF5">
    <property type="entry name" value="SUFE-LIKE PROTEIN 2, CHLOROPLASTIC"/>
    <property type="match status" value="1"/>
</dbReference>
<dbReference type="SUPFAM" id="SSF82649">
    <property type="entry name" value="SufE/NifU"/>
    <property type="match status" value="1"/>
</dbReference>
<reference evidence="3 4" key="1">
    <citation type="submission" date="2013-07" db="EMBL/GenBank/DDBJ databases">
        <title>Completed genome of Sphingomonas sanxanigenens NX02.</title>
        <authorList>
            <person name="Ma T."/>
            <person name="Huang H."/>
            <person name="Wu M."/>
            <person name="Li X."/>
            <person name="Li G."/>
        </authorList>
    </citation>
    <scope>NUCLEOTIDE SEQUENCE [LARGE SCALE GENOMIC DNA]</scope>
    <source>
        <strain evidence="3 4">NX02</strain>
    </source>
</reference>
<keyword evidence="4" id="KW-1185">Reference proteome</keyword>
<evidence type="ECO:0000313" key="3">
    <source>
        <dbReference type="EMBL" id="AHE54343.1"/>
    </source>
</evidence>
<dbReference type="eggNOG" id="COG2166">
    <property type="taxonomic scope" value="Bacteria"/>
</dbReference>
<accession>W0ADG2</accession>
<evidence type="ECO:0000256" key="1">
    <source>
        <dbReference type="ARBA" id="ARBA00010282"/>
    </source>
</evidence>
<evidence type="ECO:0000313" key="4">
    <source>
        <dbReference type="Proteomes" id="UP000018851"/>
    </source>
</evidence>